<accession>A0A6N9HRL3</accession>
<sequence length="166" mass="18713">MQLKIKVTCGDEVKWAGASQSGLVYYSGPPPETGMWKLSIARIEDYFDAALKNYSYGDSVETFVLGFEIAELAGWDEFFTSMSRYTSYRPKIKALISVGQLNWPDVKDLTAREQFQRFSEILLSAIERVAEMKRKPKGFDSAAFSKDVARLLVQCPVDELEVLTSS</sequence>
<proteinExistence type="predicted"/>
<comment type="caution">
    <text evidence="1">The sequence shown here is derived from an EMBL/GenBank/DDBJ whole genome shotgun (WGS) entry which is preliminary data.</text>
</comment>
<evidence type="ECO:0000313" key="1">
    <source>
        <dbReference type="EMBL" id="MYN05565.1"/>
    </source>
</evidence>
<dbReference type="Proteomes" id="UP000448575">
    <property type="component" value="Unassembled WGS sequence"/>
</dbReference>
<gene>
    <name evidence="1" type="ORF">GTP41_26080</name>
</gene>
<keyword evidence="2" id="KW-1185">Reference proteome</keyword>
<protein>
    <submittedName>
        <fullName evidence="1">Uncharacterized protein</fullName>
    </submittedName>
</protein>
<evidence type="ECO:0000313" key="2">
    <source>
        <dbReference type="Proteomes" id="UP000448575"/>
    </source>
</evidence>
<dbReference type="EMBL" id="WWCJ01000032">
    <property type="protein sequence ID" value="MYN05565.1"/>
    <property type="molecule type" value="Genomic_DNA"/>
</dbReference>
<reference evidence="1 2" key="1">
    <citation type="submission" date="2019-12" db="EMBL/GenBank/DDBJ databases">
        <title>Novel species isolated from a subtropical stream in China.</title>
        <authorList>
            <person name="Lu H."/>
        </authorList>
    </citation>
    <scope>NUCLEOTIDE SEQUENCE [LARGE SCALE GENOMIC DNA]</scope>
    <source>
        <strain evidence="1 2">DS3</strain>
    </source>
</reference>
<name>A0A6N9HRL3_9BURK</name>
<dbReference type="RefSeq" id="WP_161028507.1">
    <property type="nucleotide sequence ID" value="NZ_WWCJ01000032.1"/>
</dbReference>
<dbReference type="AlphaFoldDB" id="A0A6N9HRL3"/>
<organism evidence="1 2">
    <name type="scientific">Pseudoduganella guangdongensis</name>
    <dbReference type="NCBI Taxonomy" id="2692179"/>
    <lineage>
        <taxon>Bacteria</taxon>
        <taxon>Pseudomonadati</taxon>
        <taxon>Pseudomonadota</taxon>
        <taxon>Betaproteobacteria</taxon>
        <taxon>Burkholderiales</taxon>
        <taxon>Oxalobacteraceae</taxon>
        <taxon>Telluria group</taxon>
        <taxon>Pseudoduganella</taxon>
    </lineage>
</organism>